<name>A0A1X1QWW1_MYCBE</name>
<dbReference type="STRING" id="56425.AWB93_22765"/>
<dbReference type="InterPro" id="IPR038726">
    <property type="entry name" value="PDDEXK_AddAB-type"/>
</dbReference>
<evidence type="ECO:0000313" key="5">
    <source>
        <dbReference type="EMBL" id="ORU95803.1"/>
    </source>
</evidence>
<reference evidence="5 6" key="1">
    <citation type="submission" date="2016-01" db="EMBL/GenBank/DDBJ databases">
        <title>The new phylogeny of the genus Mycobacterium.</title>
        <authorList>
            <person name="Tarcisio F."/>
            <person name="Conor M."/>
            <person name="Antonella G."/>
            <person name="Elisabetta G."/>
            <person name="Giulia F.S."/>
            <person name="Sara T."/>
            <person name="Anna F."/>
            <person name="Clotilde B."/>
            <person name="Roberto B."/>
            <person name="Veronica D.S."/>
            <person name="Fabio R."/>
            <person name="Monica P."/>
            <person name="Olivier J."/>
            <person name="Enrico T."/>
            <person name="Nicola S."/>
        </authorList>
    </citation>
    <scope>NUCLEOTIDE SEQUENCE [LARGE SCALE GENOMIC DNA]</scope>
    <source>
        <strain evidence="5 6">DSM 44277</strain>
    </source>
</reference>
<dbReference type="RefSeq" id="WP_085183066.1">
    <property type="nucleotide sequence ID" value="NZ_JACKSV010000047.1"/>
</dbReference>
<feature type="domain" description="PD-(D/E)XK endonuclease-like" evidence="4">
    <location>
        <begin position="22"/>
        <end position="165"/>
    </location>
</feature>
<protein>
    <recommendedName>
        <fullName evidence="4">PD-(D/E)XK endonuclease-like domain-containing protein</fullName>
    </recommendedName>
</protein>
<evidence type="ECO:0000256" key="2">
    <source>
        <dbReference type="ARBA" id="ARBA00022806"/>
    </source>
</evidence>
<organism evidence="5 6">
    <name type="scientific">Mycobacterium bohemicum</name>
    <dbReference type="NCBI Taxonomy" id="56425"/>
    <lineage>
        <taxon>Bacteria</taxon>
        <taxon>Bacillati</taxon>
        <taxon>Actinomycetota</taxon>
        <taxon>Actinomycetes</taxon>
        <taxon>Mycobacteriales</taxon>
        <taxon>Mycobacteriaceae</taxon>
        <taxon>Mycobacterium</taxon>
    </lineage>
</organism>
<evidence type="ECO:0000259" key="4">
    <source>
        <dbReference type="Pfam" id="PF12705"/>
    </source>
</evidence>
<keyword evidence="6" id="KW-1185">Reference proteome</keyword>
<comment type="caution">
    <text evidence="5">The sequence shown here is derived from an EMBL/GenBank/DDBJ whole genome shotgun (WGS) entry which is preliminary data.</text>
</comment>
<keyword evidence="3" id="KW-0234">DNA repair</keyword>
<dbReference type="AlphaFoldDB" id="A0A1X1QWW1"/>
<accession>A0A1X1QWW1</accession>
<dbReference type="EMBL" id="LQOK01000047">
    <property type="protein sequence ID" value="ORU95803.1"/>
    <property type="molecule type" value="Genomic_DNA"/>
</dbReference>
<evidence type="ECO:0000256" key="3">
    <source>
        <dbReference type="ARBA" id="ARBA00023204"/>
    </source>
</evidence>
<evidence type="ECO:0000256" key="1">
    <source>
        <dbReference type="ARBA" id="ARBA00022763"/>
    </source>
</evidence>
<dbReference type="Proteomes" id="UP000193990">
    <property type="component" value="Unassembled WGS sequence"/>
</dbReference>
<feature type="domain" description="PD-(D/E)XK endonuclease-like" evidence="4">
    <location>
        <begin position="194"/>
        <end position="322"/>
    </location>
</feature>
<keyword evidence="2" id="KW-0378">Hydrolase</keyword>
<keyword evidence="1" id="KW-0227">DNA damage</keyword>
<gene>
    <name evidence="5" type="ORF">AWB93_22765</name>
</gene>
<dbReference type="GO" id="GO:0006281">
    <property type="term" value="P:DNA repair"/>
    <property type="evidence" value="ECO:0007669"/>
    <property type="project" value="UniProtKB-KW"/>
</dbReference>
<dbReference type="Pfam" id="PF12705">
    <property type="entry name" value="PDDEXK_1"/>
    <property type="match status" value="2"/>
</dbReference>
<sequence length="346" mass="39357">MELEAMSDVIEVSYTGDLLAHRRCRRAWAYEKRAGFHPYEVVQAMEGRLVHHAMEWLTRQHQETFARRRHATEAELRAQLDHYYRVLWARGIRTAFANKADTIDRVVGNLYPNGRIDPVVRVVIEGAQHTEYELRAVKKVLPAKFSGKSRILLTGILDLVIQQQHPLTYQHTWAWKSVADLCGHVAATTTTAAAGDVEIWDYKGTRAGNPFKDDYVRQLLTYAALYRDRTGALPVRCVLFFINEPRRDRRLLAIDVNEQIVDAALDWTYEQVRALRATADTFETDPSAVPAGELARDAKPIGQRLSQETTAQCTACTFRFDCAEYTMHLPRGAANPDVTLGNVFKN</sequence>
<dbReference type="GO" id="GO:0004386">
    <property type="term" value="F:helicase activity"/>
    <property type="evidence" value="ECO:0007669"/>
    <property type="project" value="UniProtKB-KW"/>
</dbReference>
<keyword evidence="2" id="KW-0347">Helicase</keyword>
<dbReference type="Gene3D" id="3.90.320.10">
    <property type="match status" value="1"/>
</dbReference>
<proteinExistence type="predicted"/>
<evidence type="ECO:0000313" key="6">
    <source>
        <dbReference type="Proteomes" id="UP000193990"/>
    </source>
</evidence>
<keyword evidence="2" id="KW-0547">Nucleotide-binding</keyword>
<keyword evidence="2" id="KW-0067">ATP-binding</keyword>
<dbReference type="InterPro" id="IPR011604">
    <property type="entry name" value="PDDEXK-like_dom_sf"/>
</dbReference>